<dbReference type="PRINTS" id="PR00410">
    <property type="entry name" value="PHEHYDRXLASE"/>
</dbReference>
<keyword evidence="6" id="KW-0560">Oxidoreductase</keyword>
<evidence type="ECO:0000313" key="11">
    <source>
        <dbReference type="Proteomes" id="UP001141950"/>
    </source>
</evidence>
<evidence type="ECO:0000256" key="6">
    <source>
        <dbReference type="ARBA" id="ARBA00023002"/>
    </source>
</evidence>
<keyword evidence="11" id="KW-1185">Reference proteome</keyword>
<dbReference type="CDD" id="cd00322">
    <property type="entry name" value="FNR_like"/>
    <property type="match status" value="1"/>
</dbReference>
<evidence type="ECO:0000313" key="10">
    <source>
        <dbReference type="EMBL" id="MCR2805628.1"/>
    </source>
</evidence>
<keyword evidence="4" id="KW-0479">Metal-binding</keyword>
<dbReference type="InterPro" id="IPR039261">
    <property type="entry name" value="FNR_nucleotide-bd"/>
</dbReference>
<evidence type="ECO:0000256" key="4">
    <source>
        <dbReference type="ARBA" id="ARBA00022723"/>
    </source>
</evidence>
<dbReference type="GO" id="GO:0051537">
    <property type="term" value="F:2 iron, 2 sulfur cluster binding"/>
    <property type="evidence" value="ECO:0007669"/>
    <property type="project" value="UniProtKB-KW"/>
</dbReference>
<dbReference type="InterPro" id="IPR001709">
    <property type="entry name" value="Flavoprot_Pyr_Nucl_cyt_Rdtase"/>
</dbReference>
<evidence type="ECO:0000259" key="9">
    <source>
        <dbReference type="PROSITE" id="PS51384"/>
    </source>
</evidence>
<dbReference type="GO" id="GO:0050660">
    <property type="term" value="F:flavin adenine dinucleotide binding"/>
    <property type="evidence" value="ECO:0007669"/>
    <property type="project" value="TreeGrafter"/>
</dbReference>
<dbReference type="PANTHER" id="PTHR47354">
    <property type="entry name" value="NADH OXIDOREDUCTASE HCR"/>
    <property type="match status" value="1"/>
</dbReference>
<evidence type="ECO:0000256" key="2">
    <source>
        <dbReference type="ARBA" id="ARBA00022630"/>
    </source>
</evidence>
<reference evidence="10" key="1">
    <citation type="submission" date="2022-08" db="EMBL/GenBank/DDBJ databases">
        <title>The genomic sequence of strain Paenibacillus sp. SCIV0701.</title>
        <authorList>
            <person name="Zhao H."/>
        </authorList>
    </citation>
    <scope>NUCLEOTIDE SEQUENCE</scope>
    <source>
        <strain evidence="10">SCIV0701</strain>
    </source>
</reference>
<keyword evidence="7" id="KW-0408">Iron</keyword>
<dbReference type="InterPro" id="IPR017927">
    <property type="entry name" value="FAD-bd_FR_type"/>
</dbReference>
<keyword evidence="2" id="KW-0285">Flavoprotein</keyword>
<dbReference type="InterPro" id="IPR001433">
    <property type="entry name" value="OxRdtase_FAD/NAD-bd"/>
</dbReference>
<dbReference type="Pfam" id="PF00175">
    <property type="entry name" value="NAD_binding_1"/>
    <property type="match status" value="1"/>
</dbReference>
<evidence type="ECO:0000256" key="7">
    <source>
        <dbReference type="ARBA" id="ARBA00023004"/>
    </source>
</evidence>
<evidence type="ECO:0000256" key="3">
    <source>
        <dbReference type="ARBA" id="ARBA00022714"/>
    </source>
</evidence>
<comment type="caution">
    <text evidence="10">The sequence shown here is derived from an EMBL/GenBank/DDBJ whole genome shotgun (WGS) entry which is preliminary data.</text>
</comment>
<dbReference type="InterPro" id="IPR017938">
    <property type="entry name" value="Riboflavin_synthase-like_b-brl"/>
</dbReference>
<dbReference type="GO" id="GO:0016491">
    <property type="term" value="F:oxidoreductase activity"/>
    <property type="evidence" value="ECO:0007669"/>
    <property type="project" value="UniProtKB-KW"/>
</dbReference>
<dbReference type="InterPro" id="IPR050415">
    <property type="entry name" value="MRET"/>
</dbReference>
<protein>
    <submittedName>
        <fullName evidence="10">FAD-dependent oxidoreductase</fullName>
    </submittedName>
</protein>
<dbReference type="PROSITE" id="PS51384">
    <property type="entry name" value="FAD_FR"/>
    <property type="match status" value="1"/>
</dbReference>
<evidence type="ECO:0000256" key="5">
    <source>
        <dbReference type="ARBA" id="ARBA00022827"/>
    </source>
</evidence>
<proteinExistence type="predicted"/>
<dbReference type="PRINTS" id="PR00371">
    <property type="entry name" value="FPNCR"/>
</dbReference>
<evidence type="ECO:0000256" key="1">
    <source>
        <dbReference type="ARBA" id="ARBA00001974"/>
    </source>
</evidence>
<dbReference type="RefSeq" id="WP_257448304.1">
    <property type="nucleotide sequence ID" value="NZ_JANIPJ010000012.1"/>
</dbReference>
<evidence type="ECO:0000256" key="8">
    <source>
        <dbReference type="ARBA" id="ARBA00023014"/>
    </source>
</evidence>
<organism evidence="10 11">
    <name type="scientific">Paenibacillus soyae</name>
    <dbReference type="NCBI Taxonomy" id="2969249"/>
    <lineage>
        <taxon>Bacteria</taxon>
        <taxon>Bacillati</taxon>
        <taxon>Bacillota</taxon>
        <taxon>Bacilli</taxon>
        <taxon>Bacillales</taxon>
        <taxon>Paenibacillaceae</taxon>
        <taxon>Paenibacillus</taxon>
    </lineage>
</organism>
<comment type="cofactor">
    <cofactor evidence="1">
        <name>FAD</name>
        <dbReference type="ChEBI" id="CHEBI:57692"/>
    </cofactor>
</comment>
<feature type="domain" description="FAD-binding FR-type" evidence="9">
    <location>
        <begin position="11"/>
        <end position="112"/>
    </location>
</feature>
<dbReference type="Gene3D" id="3.40.50.80">
    <property type="entry name" value="Nucleotide-binding domain of ferredoxin-NADP reductase (FNR) module"/>
    <property type="match status" value="1"/>
</dbReference>
<dbReference type="Gene3D" id="2.40.30.10">
    <property type="entry name" value="Translation factors"/>
    <property type="match status" value="1"/>
</dbReference>
<gene>
    <name evidence="10" type="ORF">NQZ67_17225</name>
</gene>
<accession>A0A9X2SBG4</accession>
<dbReference type="SUPFAM" id="SSF63380">
    <property type="entry name" value="Riboflavin synthase domain-like"/>
    <property type="match status" value="1"/>
</dbReference>
<keyword evidence="5" id="KW-0274">FAD</keyword>
<keyword evidence="3" id="KW-0001">2Fe-2S</keyword>
<dbReference type="PANTHER" id="PTHR47354:SF8">
    <property type="entry name" value="1,2-PHENYLACETYL-COA EPOXIDASE, SUBUNIT E"/>
    <property type="match status" value="1"/>
</dbReference>
<dbReference type="Proteomes" id="UP001141950">
    <property type="component" value="Unassembled WGS sequence"/>
</dbReference>
<dbReference type="EMBL" id="JANIPJ010000012">
    <property type="protein sequence ID" value="MCR2805628.1"/>
    <property type="molecule type" value="Genomic_DNA"/>
</dbReference>
<sequence>MSFFRDFLKMFKKREITLIESYKESDNVYSFLFEKDKGVSWLAGQHGLFSILHKKIKNPLKPFSVASAPSENVIRLTMAIGKEPSEFKQAMLELKPGMKMNMTGPVGTFQLADNSPAVLIAGGIGITPFRSMLKQLEAEGKGNGQPVHLLYLDSGKSYVFQEELDALAEHPSIHVSYLDSREMLEQELLKLSSQFKDSGKFYVAGPKSMVESMAAFLQKHQIPKRNIKKDSFFGY</sequence>
<dbReference type="AlphaFoldDB" id="A0A9X2SBG4"/>
<dbReference type="SUPFAM" id="SSF52343">
    <property type="entry name" value="Ferredoxin reductase-like, C-terminal NADP-linked domain"/>
    <property type="match status" value="1"/>
</dbReference>
<name>A0A9X2SBG4_9BACL</name>
<keyword evidence="8" id="KW-0411">Iron-sulfur</keyword>
<dbReference type="GO" id="GO:0046872">
    <property type="term" value="F:metal ion binding"/>
    <property type="evidence" value="ECO:0007669"/>
    <property type="project" value="UniProtKB-KW"/>
</dbReference>